<evidence type="ECO:0000256" key="8">
    <source>
        <dbReference type="ARBA" id="ARBA00060749"/>
    </source>
</evidence>
<dbReference type="SUPFAM" id="SSF52972">
    <property type="entry name" value="ITPase-like"/>
    <property type="match status" value="1"/>
</dbReference>
<comment type="subcellular location">
    <subcellularLocation>
        <location evidence="2 9">Cytoplasm</location>
    </subcellularLocation>
</comment>
<comment type="caution">
    <text evidence="9">Lacks conserved residue(s) required for the propagation of feature annotation.</text>
</comment>
<dbReference type="RefSeq" id="WP_054343578.1">
    <property type="nucleotide sequence ID" value="NZ_FTOE01000011.1"/>
</dbReference>
<accession>A0A1N7NX34</accession>
<reference evidence="11" key="1">
    <citation type="submission" date="2017-01" db="EMBL/GenBank/DDBJ databases">
        <authorList>
            <person name="Varghese N."/>
            <person name="Submissions S."/>
        </authorList>
    </citation>
    <scope>NUCLEOTIDE SEQUENCE [LARGE SCALE GENOMIC DNA]</scope>
    <source>
        <strain evidence="11">DSM 22306</strain>
    </source>
</reference>
<feature type="site" description="Important for substrate specificity" evidence="9">
    <location>
        <position position="71"/>
    </location>
</feature>
<comment type="catalytic activity">
    <reaction evidence="9">
        <text>dTTP + H2O = dTMP + diphosphate + H(+)</text>
        <dbReference type="Rhea" id="RHEA:28534"/>
        <dbReference type="ChEBI" id="CHEBI:15377"/>
        <dbReference type="ChEBI" id="CHEBI:15378"/>
        <dbReference type="ChEBI" id="CHEBI:33019"/>
        <dbReference type="ChEBI" id="CHEBI:37568"/>
        <dbReference type="ChEBI" id="CHEBI:63528"/>
        <dbReference type="EC" id="3.6.1.9"/>
    </reaction>
</comment>
<comment type="cofactor">
    <cofactor evidence="1 9">
        <name>a divalent metal cation</name>
        <dbReference type="ChEBI" id="CHEBI:60240"/>
    </cofactor>
</comment>
<dbReference type="STRING" id="619304.SAMN05421760_111107"/>
<dbReference type="AlphaFoldDB" id="A0A1N7NX34"/>
<comment type="function">
    <text evidence="9">Nucleoside triphosphate pyrophosphatase that hydrolyzes dTTP and UTP. May have a dual role in cell division arrest and in preventing the incorporation of modified nucleotides into cellular nucleic acids.</text>
</comment>
<dbReference type="GO" id="GO:0036218">
    <property type="term" value="F:dTTP diphosphatase activity"/>
    <property type="evidence" value="ECO:0007669"/>
    <property type="project" value="RHEA"/>
</dbReference>
<evidence type="ECO:0000256" key="9">
    <source>
        <dbReference type="HAMAP-Rule" id="MF_00528"/>
    </source>
</evidence>
<comment type="similarity">
    <text evidence="8">Belongs to the Maf family. YceF subfamily.</text>
</comment>
<gene>
    <name evidence="10" type="ORF">SAMN05421760_111107</name>
</gene>
<dbReference type="EMBL" id="FTOE01000011">
    <property type="protein sequence ID" value="SIT02789.1"/>
    <property type="molecule type" value="Genomic_DNA"/>
</dbReference>
<dbReference type="HAMAP" id="MF_00528">
    <property type="entry name" value="Maf"/>
    <property type="match status" value="1"/>
</dbReference>
<comment type="catalytic activity">
    <reaction evidence="6">
        <text>N(7)-methyl-GTP + H2O = N(7)-methyl-GMP + diphosphate + H(+)</text>
        <dbReference type="Rhea" id="RHEA:58744"/>
        <dbReference type="ChEBI" id="CHEBI:15377"/>
        <dbReference type="ChEBI" id="CHEBI:15378"/>
        <dbReference type="ChEBI" id="CHEBI:33019"/>
        <dbReference type="ChEBI" id="CHEBI:58285"/>
        <dbReference type="ChEBI" id="CHEBI:87133"/>
    </reaction>
</comment>
<evidence type="ECO:0000313" key="10">
    <source>
        <dbReference type="EMBL" id="SIT02789.1"/>
    </source>
</evidence>
<feature type="active site" description="Proton acceptor" evidence="9">
    <location>
        <position position="70"/>
    </location>
</feature>
<name>A0A1N7NX34_9GAMM</name>
<feature type="site" description="Important for substrate specificity" evidence="9">
    <location>
        <position position="12"/>
    </location>
</feature>
<dbReference type="PANTHER" id="PTHR43213:SF5">
    <property type="entry name" value="BIFUNCTIONAL DTTP_UTP PYROPHOSPHATASE_METHYLTRANSFERASE PROTEIN-RELATED"/>
    <property type="match status" value="1"/>
</dbReference>
<dbReference type="GO" id="GO:0005737">
    <property type="term" value="C:cytoplasm"/>
    <property type="evidence" value="ECO:0007669"/>
    <property type="project" value="UniProtKB-SubCell"/>
</dbReference>
<evidence type="ECO:0000256" key="5">
    <source>
        <dbReference type="ARBA" id="ARBA00023080"/>
    </source>
</evidence>
<dbReference type="EC" id="3.6.1.9" evidence="9"/>
<dbReference type="InterPro" id="IPR029001">
    <property type="entry name" value="ITPase-like_fam"/>
</dbReference>
<dbReference type="GO" id="GO:0009117">
    <property type="term" value="P:nucleotide metabolic process"/>
    <property type="evidence" value="ECO:0007669"/>
    <property type="project" value="UniProtKB-KW"/>
</dbReference>
<protein>
    <recommendedName>
        <fullName evidence="9">dTTP/UTP pyrophosphatase</fullName>
        <shortName evidence="9">dTTPase/UTPase</shortName>
        <ecNumber evidence="9">3.6.1.9</ecNumber>
    </recommendedName>
    <alternativeName>
        <fullName evidence="9">Nucleoside triphosphate pyrophosphatase</fullName>
    </alternativeName>
    <alternativeName>
        <fullName evidence="9">Nucleotide pyrophosphatase</fullName>
        <shortName evidence="9">Nucleotide PPase</shortName>
    </alternativeName>
</protein>
<keyword evidence="11" id="KW-1185">Reference proteome</keyword>
<dbReference type="InterPro" id="IPR003697">
    <property type="entry name" value="Maf-like"/>
</dbReference>
<comment type="similarity">
    <text evidence="9">Belongs to the Maf family. YhdE subfamily.</text>
</comment>
<evidence type="ECO:0000256" key="3">
    <source>
        <dbReference type="ARBA" id="ARBA00022490"/>
    </source>
</evidence>
<feature type="site" description="Important for substrate specificity" evidence="9">
    <location>
        <position position="153"/>
    </location>
</feature>
<comment type="function">
    <text evidence="7">Nucleoside triphosphate pyrophosphatase that hydrolyzes 7-methyl-GTP (m(7)GTP). May have a dual role in cell division arrest and in preventing the incorporation of modified nucleotides into cellular nucleic acids.</text>
</comment>
<evidence type="ECO:0000313" key="11">
    <source>
        <dbReference type="Proteomes" id="UP000185999"/>
    </source>
</evidence>
<dbReference type="NCBIfam" id="TIGR00172">
    <property type="entry name" value="maf"/>
    <property type="match status" value="1"/>
</dbReference>
<dbReference type="GO" id="GO:0036221">
    <property type="term" value="F:UTP diphosphatase activity"/>
    <property type="evidence" value="ECO:0007669"/>
    <property type="project" value="RHEA"/>
</dbReference>
<dbReference type="CDD" id="cd00555">
    <property type="entry name" value="Maf"/>
    <property type="match status" value="1"/>
</dbReference>
<evidence type="ECO:0000256" key="7">
    <source>
        <dbReference type="ARBA" id="ARBA00053369"/>
    </source>
</evidence>
<dbReference type="OrthoDB" id="9807767at2"/>
<evidence type="ECO:0000256" key="2">
    <source>
        <dbReference type="ARBA" id="ARBA00004496"/>
    </source>
</evidence>
<keyword evidence="3 9" id="KW-0963">Cytoplasm</keyword>
<dbReference type="PIRSF" id="PIRSF006305">
    <property type="entry name" value="Maf"/>
    <property type="match status" value="1"/>
</dbReference>
<dbReference type="FunFam" id="3.90.950.10:FF:000005">
    <property type="entry name" value="7-methyl-GTP pyrophosphatase"/>
    <property type="match status" value="1"/>
</dbReference>
<evidence type="ECO:0000256" key="4">
    <source>
        <dbReference type="ARBA" id="ARBA00022801"/>
    </source>
</evidence>
<proteinExistence type="inferred from homology"/>
<keyword evidence="5 9" id="KW-0546">Nucleotide metabolism</keyword>
<evidence type="ECO:0000256" key="1">
    <source>
        <dbReference type="ARBA" id="ARBA00001968"/>
    </source>
</evidence>
<keyword evidence="4 9" id="KW-0378">Hydrolase</keyword>
<evidence type="ECO:0000256" key="6">
    <source>
        <dbReference type="ARBA" id="ARBA00050213"/>
    </source>
</evidence>
<sequence>MPDLILASASPRRKELLAQIGVVFEQCNVDIDETVLPAERPEDYVRRLACEKSQQGSQQNASQWAVLGADTTVVVDGKILGKPVSKEDSLVMLKQLSGRTHQVMTGVALTYQGQTDSQVVVTHVTFKTLDPVLCQRYWQTGEPCDKAGGYGIQGFGAVFVEKIEGSYSNVVGLPLAETAELLCKTGIKFWQH</sequence>
<organism evidence="10 11">
    <name type="scientific">Neptunomonas antarctica</name>
    <dbReference type="NCBI Taxonomy" id="619304"/>
    <lineage>
        <taxon>Bacteria</taxon>
        <taxon>Pseudomonadati</taxon>
        <taxon>Pseudomonadota</taxon>
        <taxon>Gammaproteobacteria</taxon>
        <taxon>Oceanospirillales</taxon>
        <taxon>Oceanospirillaceae</taxon>
        <taxon>Neptunomonas</taxon>
    </lineage>
</organism>
<dbReference type="Proteomes" id="UP000185999">
    <property type="component" value="Unassembled WGS sequence"/>
</dbReference>
<comment type="catalytic activity">
    <reaction evidence="9">
        <text>UTP + H2O = UMP + diphosphate + H(+)</text>
        <dbReference type="Rhea" id="RHEA:29395"/>
        <dbReference type="ChEBI" id="CHEBI:15377"/>
        <dbReference type="ChEBI" id="CHEBI:15378"/>
        <dbReference type="ChEBI" id="CHEBI:33019"/>
        <dbReference type="ChEBI" id="CHEBI:46398"/>
        <dbReference type="ChEBI" id="CHEBI:57865"/>
        <dbReference type="EC" id="3.6.1.9"/>
    </reaction>
</comment>
<dbReference type="Pfam" id="PF02545">
    <property type="entry name" value="Maf"/>
    <property type="match status" value="1"/>
</dbReference>
<dbReference type="PANTHER" id="PTHR43213">
    <property type="entry name" value="BIFUNCTIONAL DTTP/UTP PYROPHOSPHATASE/METHYLTRANSFERASE PROTEIN-RELATED"/>
    <property type="match status" value="1"/>
</dbReference>
<dbReference type="Gene3D" id="3.90.950.10">
    <property type="match status" value="1"/>
</dbReference>